<name>A0A060I3M5_RHIET</name>
<evidence type="ECO:0000256" key="2">
    <source>
        <dbReference type="PIRNR" id="PIRNR006443"/>
    </source>
</evidence>
<accession>A0A060I3M5</accession>
<dbReference type="AlphaFoldDB" id="A0A060I3M5"/>
<dbReference type="HOGENOM" id="CLU_077358_2_2_5"/>
<dbReference type="RefSeq" id="WP_038687175.1">
    <property type="nucleotide sequence ID" value="NZ_CP006986.1"/>
</dbReference>
<dbReference type="InterPro" id="IPR036425">
    <property type="entry name" value="MoaB/Mog-like_dom_sf"/>
</dbReference>
<gene>
    <name evidence="4" type="primary">moaB</name>
    <name evidence="4" type="ORF">IE4771_CH00912</name>
</gene>
<dbReference type="NCBIfam" id="TIGR00177">
    <property type="entry name" value="molyb_syn"/>
    <property type="match status" value="1"/>
</dbReference>
<feature type="domain" description="MoaB/Mog" evidence="3">
    <location>
        <begin position="16"/>
        <end position="160"/>
    </location>
</feature>
<dbReference type="SUPFAM" id="SSF53218">
    <property type="entry name" value="Molybdenum cofactor biosynthesis proteins"/>
    <property type="match status" value="1"/>
</dbReference>
<dbReference type="PIRSF" id="PIRSF006443">
    <property type="entry name" value="MoaB"/>
    <property type="match status" value="1"/>
</dbReference>
<dbReference type="InterPro" id="IPR012245">
    <property type="entry name" value="MoaB"/>
</dbReference>
<dbReference type="Gene3D" id="3.40.980.10">
    <property type="entry name" value="MoaB/Mog-like domain"/>
    <property type="match status" value="1"/>
</dbReference>
<dbReference type="OrthoDB" id="9784492at2"/>
<comment type="function">
    <text evidence="2">May be involved in the biosynthesis of molybdopterin.</text>
</comment>
<keyword evidence="2" id="KW-0501">Molybdenum cofactor biosynthesis</keyword>
<evidence type="ECO:0000313" key="5">
    <source>
        <dbReference type="Proteomes" id="UP000027180"/>
    </source>
</evidence>
<reference evidence="4 5" key="1">
    <citation type="submission" date="2013-12" db="EMBL/GenBank/DDBJ databases">
        <title>Complete genome sequence of Rhizobium etli bv. mimosae IE4771.</title>
        <authorList>
            <person name="Bustos P."/>
            <person name="Santamaria R.I."/>
            <person name="Lozano L."/>
            <person name="Ormeno-Orrillo E."/>
            <person name="Rogel M.A."/>
            <person name="Romero D."/>
            <person name="Cevallos M.A."/>
            <person name="Martinez-Romero E."/>
            <person name="Gonzalez V."/>
        </authorList>
    </citation>
    <scope>NUCLEOTIDE SEQUENCE [LARGE SCALE GENOMIC DNA]</scope>
    <source>
        <strain evidence="4 5">IE4771</strain>
    </source>
</reference>
<sequence>MAGLDEKRPFIAVGIAVLTVSDSRTPETDKSGDTLAARITEAGHRLVDRAIVPDDRDKIAAQVKAWTERDDIDVVITSGGTGFTGRDVTPEALEPLFEKRMDGFSAVFHRISYEKIGTATIQSRATAGVANATFIFALPGSPGACRDAWDGILKGQLDYRSTPCNFVEIMPRLDEHLKRGATK</sequence>
<evidence type="ECO:0000256" key="1">
    <source>
        <dbReference type="ARBA" id="ARBA00015262"/>
    </source>
</evidence>
<dbReference type="PANTHER" id="PTHR43232:SF2">
    <property type="entry name" value="MOLYBDENUM COFACTOR BIOSYNTHESIS PROTEIN B"/>
    <property type="match status" value="1"/>
</dbReference>
<dbReference type="Pfam" id="PF00994">
    <property type="entry name" value="MoCF_biosynth"/>
    <property type="match status" value="1"/>
</dbReference>
<protein>
    <recommendedName>
        <fullName evidence="1 2">Molybdenum cofactor biosynthesis protein B</fullName>
    </recommendedName>
</protein>
<dbReference type="InterPro" id="IPR013484">
    <property type="entry name" value="MoaB_proteobac"/>
</dbReference>
<comment type="similarity">
    <text evidence="2">Belongs to the MoaB/Mog family.</text>
</comment>
<dbReference type="Proteomes" id="UP000027180">
    <property type="component" value="Chromosome"/>
</dbReference>
<dbReference type="PANTHER" id="PTHR43232">
    <property type="entry name" value="MOLYBDENUM COFACTOR BIOSYNTHESIS PROTEIN B"/>
    <property type="match status" value="1"/>
</dbReference>
<evidence type="ECO:0000259" key="3">
    <source>
        <dbReference type="SMART" id="SM00852"/>
    </source>
</evidence>
<proteinExistence type="inferred from homology"/>
<dbReference type="UniPathway" id="UPA00344"/>
<dbReference type="InterPro" id="IPR001453">
    <property type="entry name" value="MoaB/Mog_dom"/>
</dbReference>
<dbReference type="NCBIfam" id="TIGR02667">
    <property type="entry name" value="moaB_proteo"/>
    <property type="match status" value="1"/>
</dbReference>
<organism evidence="4 5">
    <name type="scientific">Rhizobium etli bv. mimosae str. IE4771</name>
    <dbReference type="NCBI Taxonomy" id="1432050"/>
    <lineage>
        <taxon>Bacteria</taxon>
        <taxon>Pseudomonadati</taxon>
        <taxon>Pseudomonadota</taxon>
        <taxon>Alphaproteobacteria</taxon>
        <taxon>Hyphomicrobiales</taxon>
        <taxon>Rhizobiaceae</taxon>
        <taxon>Rhizobium/Agrobacterium group</taxon>
        <taxon>Rhizobium</taxon>
    </lineage>
</organism>
<comment type="pathway">
    <text evidence="2">Cofactor biosynthesis; molybdopterin biosynthesis.</text>
</comment>
<dbReference type="EMBL" id="CP006986">
    <property type="protein sequence ID" value="AIC26066.1"/>
    <property type="molecule type" value="Genomic_DNA"/>
</dbReference>
<dbReference type="GO" id="GO:0006777">
    <property type="term" value="P:Mo-molybdopterin cofactor biosynthetic process"/>
    <property type="evidence" value="ECO:0007669"/>
    <property type="project" value="UniProtKB-UniRule"/>
</dbReference>
<dbReference type="GO" id="GO:0005829">
    <property type="term" value="C:cytosol"/>
    <property type="evidence" value="ECO:0007669"/>
    <property type="project" value="TreeGrafter"/>
</dbReference>
<evidence type="ECO:0000313" key="4">
    <source>
        <dbReference type="EMBL" id="AIC26066.1"/>
    </source>
</evidence>
<dbReference type="SMART" id="SM00852">
    <property type="entry name" value="MoCF_biosynth"/>
    <property type="match status" value="1"/>
</dbReference>
<dbReference type="KEGG" id="rei:IE4771_CH00912"/>
<dbReference type="CDD" id="cd00886">
    <property type="entry name" value="MogA_MoaB"/>
    <property type="match status" value="1"/>
</dbReference>